<name>A0AAE0YNY8_9GAST</name>
<dbReference type="Proteomes" id="UP001283361">
    <property type="component" value="Unassembled WGS sequence"/>
</dbReference>
<organism evidence="1 2">
    <name type="scientific">Elysia crispata</name>
    <name type="common">lettuce slug</name>
    <dbReference type="NCBI Taxonomy" id="231223"/>
    <lineage>
        <taxon>Eukaryota</taxon>
        <taxon>Metazoa</taxon>
        <taxon>Spiralia</taxon>
        <taxon>Lophotrochozoa</taxon>
        <taxon>Mollusca</taxon>
        <taxon>Gastropoda</taxon>
        <taxon>Heterobranchia</taxon>
        <taxon>Euthyneura</taxon>
        <taxon>Panpulmonata</taxon>
        <taxon>Sacoglossa</taxon>
        <taxon>Placobranchoidea</taxon>
        <taxon>Plakobranchidae</taxon>
        <taxon>Elysia</taxon>
    </lineage>
</organism>
<evidence type="ECO:0000313" key="2">
    <source>
        <dbReference type="Proteomes" id="UP001283361"/>
    </source>
</evidence>
<dbReference type="AlphaFoldDB" id="A0AAE0YNY8"/>
<evidence type="ECO:0008006" key="3">
    <source>
        <dbReference type="Google" id="ProtNLM"/>
    </source>
</evidence>
<protein>
    <recommendedName>
        <fullName evidence="3">Reverse transcriptase zinc-binding domain-containing protein</fullName>
    </recommendedName>
</protein>
<gene>
    <name evidence="1" type="ORF">RRG08_032752</name>
</gene>
<comment type="caution">
    <text evidence="1">The sequence shown here is derived from an EMBL/GenBank/DDBJ whole genome shotgun (WGS) entry which is preliminary data.</text>
</comment>
<proteinExistence type="predicted"/>
<dbReference type="EMBL" id="JAWDGP010005762">
    <property type="protein sequence ID" value="KAK3752460.1"/>
    <property type="molecule type" value="Genomic_DNA"/>
</dbReference>
<reference evidence="1" key="1">
    <citation type="journal article" date="2023" name="G3 (Bethesda)">
        <title>A reference genome for the long-term kleptoplast-retaining sea slug Elysia crispata morphotype clarki.</title>
        <authorList>
            <person name="Eastman K.E."/>
            <person name="Pendleton A.L."/>
            <person name="Shaikh M.A."/>
            <person name="Suttiyut T."/>
            <person name="Ogas R."/>
            <person name="Tomko P."/>
            <person name="Gavelis G."/>
            <person name="Widhalm J.R."/>
            <person name="Wisecaver J.H."/>
        </authorList>
    </citation>
    <scope>NUCLEOTIDE SEQUENCE</scope>
    <source>
        <strain evidence="1">ECLA1</strain>
    </source>
</reference>
<accession>A0AAE0YNY8</accession>
<evidence type="ECO:0000313" key="1">
    <source>
        <dbReference type="EMBL" id="KAK3752460.1"/>
    </source>
</evidence>
<keyword evidence="2" id="KW-1185">Reference proteome</keyword>
<sequence length="80" mass="9322">MAVKVSGAKRLLRKIFRPKRKSLTWNEIWHMAPLQISFLIRSVYDFLPSNSNLVRWGKKENPTCPLFQSGQTTEHFLSSC</sequence>